<accession>A0A0F9P8N2</accession>
<protein>
    <recommendedName>
        <fullName evidence="2">Amidohydrolase-related domain-containing protein</fullName>
    </recommendedName>
</protein>
<proteinExistence type="predicted"/>
<dbReference type="EMBL" id="LAZR01005754">
    <property type="protein sequence ID" value="KKM97375.1"/>
    <property type="molecule type" value="Genomic_DNA"/>
</dbReference>
<sequence>MRKPTSVRVAMSYPTCWEEIYPAWLEAREFGAPISAHVSVPPSYEDGFIRFLQVTWGR</sequence>
<comment type="caution">
    <text evidence="1">The sequence shown here is derived from an EMBL/GenBank/DDBJ whole genome shotgun (WGS) entry which is preliminary data.</text>
</comment>
<dbReference type="AlphaFoldDB" id="A0A0F9P8N2"/>
<reference evidence="1" key="1">
    <citation type="journal article" date="2015" name="Nature">
        <title>Complex archaea that bridge the gap between prokaryotes and eukaryotes.</title>
        <authorList>
            <person name="Spang A."/>
            <person name="Saw J.H."/>
            <person name="Jorgensen S.L."/>
            <person name="Zaremba-Niedzwiedzka K."/>
            <person name="Martijn J."/>
            <person name="Lind A.E."/>
            <person name="van Eijk R."/>
            <person name="Schleper C."/>
            <person name="Guy L."/>
            <person name="Ettema T.J."/>
        </authorList>
    </citation>
    <scope>NUCLEOTIDE SEQUENCE</scope>
</reference>
<gene>
    <name evidence="1" type="ORF">LCGC14_1168700</name>
</gene>
<evidence type="ECO:0008006" key="2">
    <source>
        <dbReference type="Google" id="ProtNLM"/>
    </source>
</evidence>
<organism evidence="1">
    <name type="scientific">marine sediment metagenome</name>
    <dbReference type="NCBI Taxonomy" id="412755"/>
    <lineage>
        <taxon>unclassified sequences</taxon>
        <taxon>metagenomes</taxon>
        <taxon>ecological metagenomes</taxon>
    </lineage>
</organism>
<evidence type="ECO:0000313" key="1">
    <source>
        <dbReference type="EMBL" id="KKM97375.1"/>
    </source>
</evidence>
<name>A0A0F9P8N2_9ZZZZ</name>